<sequence length="241" mass="25460">MPDGVGRRIARARKLRGFTQQQLADRVPCSKSLIAQVERGHKPASQALVSGVARALRVGVGDLTGQPYRGETAREDLVHACVPDLRRSLLTWDLPDDEVRPRPLSELEAPPPSTNTRWTRASWPPIVGFTWPSSPTSAAVCPAIACPVRPRSTGPTAPNPARPSGSASTSPFARPSPSSSNSRAPLPRAAKSAARPLVGDTASRTRAGRPGGHIGPGGRHVRRPTRPKVSAPVGRASFGGE</sequence>
<dbReference type="Pfam" id="PF01381">
    <property type="entry name" value="HTH_3"/>
    <property type="match status" value="1"/>
</dbReference>
<evidence type="ECO:0000256" key="1">
    <source>
        <dbReference type="SAM" id="MobiDB-lite"/>
    </source>
</evidence>
<dbReference type="Gene3D" id="1.10.260.40">
    <property type="entry name" value="lambda repressor-like DNA-binding domains"/>
    <property type="match status" value="1"/>
</dbReference>
<dbReference type="CDD" id="cd00093">
    <property type="entry name" value="HTH_XRE"/>
    <property type="match status" value="1"/>
</dbReference>
<evidence type="ECO:0000313" key="3">
    <source>
        <dbReference type="EMBL" id="MFC4912808.1"/>
    </source>
</evidence>
<evidence type="ECO:0000313" key="4">
    <source>
        <dbReference type="Proteomes" id="UP001595872"/>
    </source>
</evidence>
<feature type="region of interest" description="Disordered" evidence="1">
    <location>
        <begin position="151"/>
        <end position="241"/>
    </location>
</feature>
<dbReference type="Proteomes" id="UP001595872">
    <property type="component" value="Unassembled WGS sequence"/>
</dbReference>
<name>A0ABV9UA70_9ACTN</name>
<dbReference type="SUPFAM" id="SSF47413">
    <property type="entry name" value="lambda repressor-like DNA-binding domains"/>
    <property type="match status" value="1"/>
</dbReference>
<keyword evidence="4" id="KW-1185">Reference proteome</keyword>
<proteinExistence type="predicted"/>
<dbReference type="SMART" id="SM00530">
    <property type="entry name" value="HTH_XRE"/>
    <property type="match status" value="1"/>
</dbReference>
<dbReference type="EMBL" id="JBHSIT010000013">
    <property type="protein sequence ID" value="MFC4912808.1"/>
    <property type="molecule type" value="Genomic_DNA"/>
</dbReference>
<feature type="compositionally biased region" description="Low complexity" evidence="1">
    <location>
        <begin position="166"/>
        <end position="190"/>
    </location>
</feature>
<dbReference type="InterPro" id="IPR010982">
    <property type="entry name" value="Lambda_DNA-bd_dom_sf"/>
</dbReference>
<dbReference type="InterPro" id="IPR001387">
    <property type="entry name" value="Cro/C1-type_HTH"/>
</dbReference>
<feature type="region of interest" description="Disordered" evidence="1">
    <location>
        <begin position="96"/>
        <end position="119"/>
    </location>
</feature>
<protein>
    <submittedName>
        <fullName evidence="3">Helix-turn-helix domain-containing protein</fullName>
    </submittedName>
</protein>
<accession>A0ABV9UA70</accession>
<gene>
    <name evidence="3" type="ORF">ACFPCY_36295</name>
</gene>
<reference evidence="4" key="1">
    <citation type="journal article" date="2019" name="Int. J. Syst. Evol. Microbiol.">
        <title>The Global Catalogue of Microorganisms (GCM) 10K type strain sequencing project: providing services to taxonomists for standard genome sequencing and annotation.</title>
        <authorList>
            <consortium name="The Broad Institute Genomics Platform"/>
            <consortium name="The Broad Institute Genome Sequencing Center for Infectious Disease"/>
            <person name="Wu L."/>
            <person name="Ma J."/>
        </authorList>
    </citation>
    <scope>NUCLEOTIDE SEQUENCE [LARGE SCALE GENOMIC DNA]</scope>
    <source>
        <strain evidence="4">KLKA75</strain>
    </source>
</reference>
<evidence type="ECO:0000259" key="2">
    <source>
        <dbReference type="PROSITE" id="PS50943"/>
    </source>
</evidence>
<organism evidence="3 4">
    <name type="scientific">Actinomadura gamaensis</name>
    <dbReference type="NCBI Taxonomy" id="1763541"/>
    <lineage>
        <taxon>Bacteria</taxon>
        <taxon>Bacillati</taxon>
        <taxon>Actinomycetota</taxon>
        <taxon>Actinomycetes</taxon>
        <taxon>Streptosporangiales</taxon>
        <taxon>Thermomonosporaceae</taxon>
        <taxon>Actinomadura</taxon>
    </lineage>
</organism>
<dbReference type="RefSeq" id="WP_378263097.1">
    <property type="nucleotide sequence ID" value="NZ_JBHSIT010000013.1"/>
</dbReference>
<comment type="caution">
    <text evidence="3">The sequence shown here is derived from an EMBL/GenBank/DDBJ whole genome shotgun (WGS) entry which is preliminary data.</text>
</comment>
<feature type="compositionally biased region" description="Gly residues" evidence="1">
    <location>
        <begin position="209"/>
        <end position="218"/>
    </location>
</feature>
<feature type="domain" description="HTH cro/C1-type" evidence="2">
    <location>
        <begin position="9"/>
        <end position="63"/>
    </location>
</feature>
<dbReference type="PROSITE" id="PS50943">
    <property type="entry name" value="HTH_CROC1"/>
    <property type="match status" value="1"/>
</dbReference>